<dbReference type="GO" id="GO:0005524">
    <property type="term" value="F:ATP binding"/>
    <property type="evidence" value="ECO:0007669"/>
    <property type="project" value="UniProtKB-UniRule"/>
</dbReference>
<dbReference type="EMBL" id="SJPF01000001">
    <property type="protein sequence ID" value="TWT38708.1"/>
    <property type="molecule type" value="Genomic_DNA"/>
</dbReference>
<evidence type="ECO:0000256" key="7">
    <source>
        <dbReference type="SAM" id="Phobius"/>
    </source>
</evidence>
<keyword evidence="7" id="KW-0472">Membrane</keyword>
<dbReference type="Gene3D" id="3.30.200.20">
    <property type="entry name" value="Phosphorylase Kinase, domain 1"/>
    <property type="match status" value="1"/>
</dbReference>
<dbReference type="PROSITE" id="PS00107">
    <property type="entry name" value="PROTEIN_KINASE_ATP"/>
    <property type="match status" value="1"/>
</dbReference>
<evidence type="ECO:0000256" key="4">
    <source>
        <dbReference type="ARBA" id="ARBA00022840"/>
    </source>
</evidence>
<dbReference type="Pfam" id="PF00069">
    <property type="entry name" value="Pkinase"/>
    <property type="match status" value="1"/>
</dbReference>
<dbReference type="Pfam" id="PF13490">
    <property type="entry name" value="zf-HC2"/>
    <property type="match status" value="1"/>
</dbReference>
<comment type="caution">
    <text evidence="9">The sequence shown here is derived from an EMBL/GenBank/DDBJ whole genome shotgun (WGS) entry which is preliminary data.</text>
</comment>
<dbReference type="OrthoDB" id="6111975at2"/>
<organism evidence="9 10">
    <name type="scientific">Blastopirellula retiformator</name>
    <dbReference type="NCBI Taxonomy" id="2527970"/>
    <lineage>
        <taxon>Bacteria</taxon>
        <taxon>Pseudomonadati</taxon>
        <taxon>Planctomycetota</taxon>
        <taxon>Planctomycetia</taxon>
        <taxon>Pirellulales</taxon>
        <taxon>Pirellulaceae</taxon>
        <taxon>Blastopirellula</taxon>
    </lineage>
</organism>
<feature type="compositionally biased region" description="Polar residues" evidence="6">
    <location>
        <begin position="368"/>
        <end position="387"/>
    </location>
</feature>
<evidence type="ECO:0000256" key="5">
    <source>
        <dbReference type="PROSITE-ProRule" id="PRU10141"/>
    </source>
</evidence>
<dbReference type="EC" id="2.7.11.1" evidence="9"/>
<dbReference type="AlphaFoldDB" id="A0A5C5VJD6"/>
<name>A0A5C5VJD6_9BACT</name>
<dbReference type="SUPFAM" id="SSF56112">
    <property type="entry name" value="Protein kinase-like (PK-like)"/>
    <property type="match status" value="1"/>
</dbReference>
<dbReference type="CDD" id="cd14014">
    <property type="entry name" value="STKc_PknB_like"/>
    <property type="match status" value="1"/>
</dbReference>
<dbReference type="Gene3D" id="2.60.120.560">
    <property type="entry name" value="Exo-inulinase, domain 1"/>
    <property type="match status" value="1"/>
</dbReference>
<feature type="domain" description="Protein kinase" evidence="8">
    <location>
        <begin position="91"/>
        <end position="356"/>
    </location>
</feature>
<dbReference type="PANTHER" id="PTHR43289">
    <property type="entry name" value="MITOGEN-ACTIVATED PROTEIN KINASE KINASE KINASE 20-RELATED"/>
    <property type="match status" value="1"/>
</dbReference>
<dbReference type="InterPro" id="IPR011009">
    <property type="entry name" value="Kinase-like_dom_sf"/>
</dbReference>
<evidence type="ECO:0000256" key="1">
    <source>
        <dbReference type="ARBA" id="ARBA00022679"/>
    </source>
</evidence>
<dbReference type="InterPro" id="IPR027383">
    <property type="entry name" value="Znf_put"/>
</dbReference>
<evidence type="ECO:0000313" key="9">
    <source>
        <dbReference type="EMBL" id="TWT38708.1"/>
    </source>
</evidence>
<accession>A0A5C5VJD6</accession>
<keyword evidence="1 9" id="KW-0808">Transferase</keyword>
<proteinExistence type="predicted"/>
<evidence type="ECO:0000313" key="10">
    <source>
        <dbReference type="Proteomes" id="UP000318878"/>
    </source>
</evidence>
<dbReference type="GO" id="GO:0004674">
    <property type="term" value="F:protein serine/threonine kinase activity"/>
    <property type="evidence" value="ECO:0007669"/>
    <property type="project" value="UniProtKB-EC"/>
</dbReference>
<keyword evidence="2 5" id="KW-0547">Nucleotide-binding</keyword>
<dbReference type="InterPro" id="IPR017441">
    <property type="entry name" value="Protein_kinase_ATP_BS"/>
</dbReference>
<feature type="binding site" evidence="5">
    <location>
        <position position="120"/>
    </location>
    <ligand>
        <name>ATP</name>
        <dbReference type="ChEBI" id="CHEBI:30616"/>
    </ligand>
</feature>
<feature type="region of interest" description="Disordered" evidence="6">
    <location>
        <begin position="355"/>
        <end position="412"/>
    </location>
</feature>
<keyword evidence="3 9" id="KW-0418">Kinase</keyword>
<feature type="transmembrane region" description="Helical" evidence="7">
    <location>
        <begin position="418"/>
        <end position="438"/>
    </location>
</feature>
<dbReference type="InterPro" id="IPR000719">
    <property type="entry name" value="Prot_kinase_dom"/>
</dbReference>
<dbReference type="SMART" id="SM00220">
    <property type="entry name" value="S_TKc"/>
    <property type="match status" value="1"/>
</dbReference>
<evidence type="ECO:0000259" key="8">
    <source>
        <dbReference type="PROSITE" id="PS50011"/>
    </source>
</evidence>
<dbReference type="PANTHER" id="PTHR43289:SF6">
    <property type="entry name" value="SERINE_THREONINE-PROTEIN KINASE NEKL-3"/>
    <property type="match status" value="1"/>
</dbReference>
<reference evidence="9 10" key="1">
    <citation type="submission" date="2019-02" db="EMBL/GenBank/DDBJ databases">
        <title>Deep-cultivation of Planctomycetes and their phenomic and genomic characterization uncovers novel biology.</title>
        <authorList>
            <person name="Wiegand S."/>
            <person name="Jogler M."/>
            <person name="Boedeker C."/>
            <person name="Pinto D."/>
            <person name="Vollmers J."/>
            <person name="Rivas-Marin E."/>
            <person name="Kohn T."/>
            <person name="Peeters S.H."/>
            <person name="Heuer A."/>
            <person name="Rast P."/>
            <person name="Oberbeckmann S."/>
            <person name="Bunk B."/>
            <person name="Jeske O."/>
            <person name="Meyerdierks A."/>
            <person name="Storesund J.E."/>
            <person name="Kallscheuer N."/>
            <person name="Luecker S."/>
            <person name="Lage O.M."/>
            <person name="Pohl T."/>
            <person name="Merkel B.J."/>
            <person name="Hornburger P."/>
            <person name="Mueller R.-W."/>
            <person name="Bruemmer F."/>
            <person name="Labrenz M."/>
            <person name="Spormann A.M."/>
            <person name="Op Den Camp H."/>
            <person name="Overmann J."/>
            <person name="Amann R."/>
            <person name="Jetten M.S.M."/>
            <person name="Mascher T."/>
            <person name="Medema M.H."/>
            <person name="Devos D.P."/>
            <person name="Kaster A.-K."/>
            <person name="Ovreas L."/>
            <person name="Rohde M."/>
            <person name="Galperin M.Y."/>
            <person name="Jogler C."/>
        </authorList>
    </citation>
    <scope>NUCLEOTIDE SEQUENCE [LARGE SCALE GENOMIC DNA]</scope>
    <source>
        <strain evidence="9 10">Enr8</strain>
    </source>
</reference>
<dbReference type="Proteomes" id="UP000318878">
    <property type="component" value="Unassembled WGS sequence"/>
</dbReference>
<protein>
    <submittedName>
        <fullName evidence="9">Serine/threonine-protein kinase PrkC</fullName>
        <ecNumber evidence="9">2.7.11.1</ecNumber>
    </submittedName>
</protein>
<sequence>MSEVAPLHPTREQLEAFLHGTLPEDQRQLIEDHVAQCDQCCDVLRKTPLDALAERVHAAHSTLVDPAPRHQSTVASAPLQVPAQLADHARYRIVRRLGAGGMGVVFEAEHRLMERPVALKVIHGQLVSNEIAVERFRMEVKAAARLSHRNIVAAYDAEQAGDLHFLVMEYIDGVSLADIVKRRGRLSLLHACNFALQAAQGLEHARQQGMVHRDIKPQNMMRTSRGVIKILDFGLARLAEKETGDGRLTEDFATLGTPDYIAPEQAHDSKSADIRSDIYSLGCTLYYLLAGQVPFPNGTSLDKVISHSERQPTALMQLRPDLPLEVAQIVERMMAKDPAQRFQTPAELVEALRPFGRPDSQASKDDANTLTGKTLSIPSTSTIQTKSPAPIDLTIQPPAQPTSSKRVKGRSPKPGANYWPLLAMGGGVVALLALIYFLTREGSSTSTPDVVPRPNPPLAASDDQAWINLTPQVNLDSDIVAGAWERTPEGLRVEPMEGARLTLPYQPPREYELEVSFTRLTGTQSIALLFVDGEGEAAYDIDGWGEHLVGIQNIDGRNMNQNRTGVTRHALVNGERYRATIRVRRDRVEAFLNDDLVATYLGDGANLSMLELWRMPQPSLGIGAYDCKTVFHKIRIRNLSN</sequence>
<keyword evidence="7" id="KW-0812">Transmembrane</keyword>
<keyword evidence="7" id="KW-1133">Transmembrane helix</keyword>
<dbReference type="Gene3D" id="1.10.510.10">
    <property type="entry name" value="Transferase(Phosphotransferase) domain 1"/>
    <property type="match status" value="1"/>
</dbReference>
<dbReference type="RefSeq" id="WP_146428939.1">
    <property type="nucleotide sequence ID" value="NZ_SJPF01000001.1"/>
</dbReference>
<keyword evidence="10" id="KW-1185">Reference proteome</keyword>
<gene>
    <name evidence="9" type="primary">prkC_2</name>
    <name evidence="9" type="ORF">Enr8_04020</name>
</gene>
<dbReference type="PROSITE" id="PS50011">
    <property type="entry name" value="PROTEIN_KINASE_DOM"/>
    <property type="match status" value="1"/>
</dbReference>
<evidence type="ECO:0000256" key="2">
    <source>
        <dbReference type="ARBA" id="ARBA00022741"/>
    </source>
</evidence>
<evidence type="ECO:0000256" key="6">
    <source>
        <dbReference type="SAM" id="MobiDB-lite"/>
    </source>
</evidence>
<keyword evidence="4 5" id="KW-0067">ATP-binding</keyword>
<evidence type="ECO:0000256" key="3">
    <source>
        <dbReference type="ARBA" id="ARBA00022777"/>
    </source>
</evidence>